<dbReference type="InterPro" id="IPR001128">
    <property type="entry name" value="Cyt_P450"/>
</dbReference>
<keyword evidence="4" id="KW-0812">Transmembrane</keyword>
<keyword evidence="12" id="KW-1185">Reference proteome</keyword>
<name>A0AAV1SM65_9ROSI</name>
<evidence type="ECO:0000256" key="8">
    <source>
        <dbReference type="ARBA" id="ARBA00023004"/>
    </source>
</evidence>
<proteinExistence type="inferred from homology"/>
<comment type="subcellular location">
    <subcellularLocation>
        <location evidence="1">Membrane</location>
        <topology evidence="1">Single-pass membrane protein</topology>
    </subcellularLocation>
</comment>
<gene>
    <name evidence="11" type="ORF">DCAF_LOCUS24247</name>
</gene>
<protein>
    <submittedName>
        <fullName evidence="11">Uncharacterized protein</fullName>
    </submittedName>
</protein>
<sequence>ARVSCSIWWKPKWLAKKLTQQGVRGPSYKLLLGDMKQYVKLITEAGSKPNDLTHEIVPRVDPFTLNNNQSRRKLNKEITSMMRDLIERKEYEMRIGQSNVDDLLGMLLQSNEQNNITENASGAKRDGLSTEEVIEECKQFYLAGQETTSSLLTWAMKVLAMHSEWQEKAREEVLQVCGQKEPNFEALTHLKIKNSDQRNSLEEFQGRLKIN</sequence>
<dbReference type="Proteomes" id="UP001314170">
    <property type="component" value="Unassembled WGS sequence"/>
</dbReference>
<dbReference type="AlphaFoldDB" id="A0AAV1SM65"/>
<evidence type="ECO:0000256" key="3">
    <source>
        <dbReference type="ARBA" id="ARBA00022617"/>
    </source>
</evidence>
<dbReference type="InterPro" id="IPR050665">
    <property type="entry name" value="Cytochrome_P450_Monooxygen"/>
</dbReference>
<dbReference type="GO" id="GO:0004497">
    <property type="term" value="F:monooxygenase activity"/>
    <property type="evidence" value="ECO:0007669"/>
    <property type="project" value="UniProtKB-KW"/>
</dbReference>
<keyword evidence="8" id="KW-0408">Iron</keyword>
<evidence type="ECO:0000256" key="2">
    <source>
        <dbReference type="ARBA" id="ARBA00010617"/>
    </source>
</evidence>
<evidence type="ECO:0000313" key="11">
    <source>
        <dbReference type="EMBL" id="CAK7352484.1"/>
    </source>
</evidence>
<organism evidence="11 12">
    <name type="scientific">Dovyalis caffra</name>
    <dbReference type="NCBI Taxonomy" id="77055"/>
    <lineage>
        <taxon>Eukaryota</taxon>
        <taxon>Viridiplantae</taxon>
        <taxon>Streptophyta</taxon>
        <taxon>Embryophyta</taxon>
        <taxon>Tracheophyta</taxon>
        <taxon>Spermatophyta</taxon>
        <taxon>Magnoliopsida</taxon>
        <taxon>eudicotyledons</taxon>
        <taxon>Gunneridae</taxon>
        <taxon>Pentapetalae</taxon>
        <taxon>rosids</taxon>
        <taxon>fabids</taxon>
        <taxon>Malpighiales</taxon>
        <taxon>Salicaceae</taxon>
        <taxon>Flacourtieae</taxon>
        <taxon>Dovyalis</taxon>
    </lineage>
</organism>
<evidence type="ECO:0000256" key="5">
    <source>
        <dbReference type="ARBA" id="ARBA00022723"/>
    </source>
</evidence>
<dbReference type="Gene3D" id="1.10.630.10">
    <property type="entry name" value="Cytochrome P450"/>
    <property type="match status" value="1"/>
</dbReference>
<evidence type="ECO:0000313" key="12">
    <source>
        <dbReference type="Proteomes" id="UP001314170"/>
    </source>
</evidence>
<comment type="caution">
    <text evidence="11">The sequence shown here is derived from an EMBL/GenBank/DDBJ whole genome shotgun (WGS) entry which is preliminary data.</text>
</comment>
<dbReference type="InterPro" id="IPR036396">
    <property type="entry name" value="Cyt_P450_sf"/>
</dbReference>
<dbReference type="SUPFAM" id="SSF48264">
    <property type="entry name" value="Cytochrome P450"/>
    <property type="match status" value="1"/>
</dbReference>
<comment type="similarity">
    <text evidence="2">Belongs to the cytochrome P450 family.</text>
</comment>
<keyword evidence="9" id="KW-0503">Monooxygenase</keyword>
<dbReference type="GO" id="GO:0020037">
    <property type="term" value="F:heme binding"/>
    <property type="evidence" value="ECO:0007669"/>
    <property type="project" value="InterPro"/>
</dbReference>
<keyword evidence="7" id="KW-0560">Oxidoreductase</keyword>
<accession>A0AAV1SM65</accession>
<evidence type="ECO:0000256" key="4">
    <source>
        <dbReference type="ARBA" id="ARBA00022692"/>
    </source>
</evidence>
<dbReference type="GO" id="GO:0005506">
    <property type="term" value="F:iron ion binding"/>
    <property type="evidence" value="ECO:0007669"/>
    <property type="project" value="InterPro"/>
</dbReference>
<keyword evidence="6" id="KW-1133">Transmembrane helix</keyword>
<keyword evidence="3" id="KW-0349">Heme</keyword>
<dbReference type="GO" id="GO:0016020">
    <property type="term" value="C:membrane"/>
    <property type="evidence" value="ECO:0007669"/>
    <property type="project" value="UniProtKB-SubCell"/>
</dbReference>
<reference evidence="11 12" key="1">
    <citation type="submission" date="2024-01" db="EMBL/GenBank/DDBJ databases">
        <authorList>
            <person name="Waweru B."/>
        </authorList>
    </citation>
    <scope>NUCLEOTIDE SEQUENCE [LARGE SCALE GENOMIC DNA]</scope>
</reference>
<dbReference type="PRINTS" id="PR00463">
    <property type="entry name" value="EP450I"/>
</dbReference>
<dbReference type="InterPro" id="IPR002401">
    <property type="entry name" value="Cyt_P450_E_grp-I"/>
</dbReference>
<dbReference type="EMBL" id="CAWUPB010001194">
    <property type="protein sequence ID" value="CAK7352484.1"/>
    <property type="molecule type" value="Genomic_DNA"/>
</dbReference>
<dbReference type="PANTHER" id="PTHR24282">
    <property type="entry name" value="CYTOCHROME P450 FAMILY MEMBER"/>
    <property type="match status" value="1"/>
</dbReference>
<evidence type="ECO:0000256" key="10">
    <source>
        <dbReference type="ARBA" id="ARBA00023136"/>
    </source>
</evidence>
<evidence type="ECO:0000256" key="9">
    <source>
        <dbReference type="ARBA" id="ARBA00023033"/>
    </source>
</evidence>
<keyword evidence="5" id="KW-0479">Metal-binding</keyword>
<evidence type="ECO:0000256" key="6">
    <source>
        <dbReference type="ARBA" id="ARBA00022989"/>
    </source>
</evidence>
<evidence type="ECO:0000256" key="7">
    <source>
        <dbReference type="ARBA" id="ARBA00023002"/>
    </source>
</evidence>
<keyword evidence="10" id="KW-0472">Membrane</keyword>
<dbReference type="PANTHER" id="PTHR24282:SF94">
    <property type="entry name" value="CYTOCHROME P450 72C1"/>
    <property type="match status" value="1"/>
</dbReference>
<feature type="non-terminal residue" evidence="11">
    <location>
        <position position="1"/>
    </location>
</feature>
<dbReference type="GO" id="GO:0016705">
    <property type="term" value="F:oxidoreductase activity, acting on paired donors, with incorporation or reduction of molecular oxygen"/>
    <property type="evidence" value="ECO:0007669"/>
    <property type="project" value="InterPro"/>
</dbReference>
<evidence type="ECO:0000256" key="1">
    <source>
        <dbReference type="ARBA" id="ARBA00004167"/>
    </source>
</evidence>
<dbReference type="Pfam" id="PF00067">
    <property type="entry name" value="p450"/>
    <property type="match status" value="1"/>
</dbReference>